<dbReference type="AlphaFoldDB" id="A0A382S1L5"/>
<feature type="non-terminal residue" evidence="4">
    <location>
        <position position="1"/>
    </location>
</feature>
<keyword evidence="2" id="KW-0186">Copper</keyword>
<dbReference type="PANTHER" id="PTHR36507">
    <property type="entry name" value="BLL1555 PROTEIN"/>
    <property type="match status" value="1"/>
</dbReference>
<evidence type="ECO:0000313" key="4">
    <source>
        <dbReference type="EMBL" id="SVD03700.1"/>
    </source>
</evidence>
<proteinExistence type="predicted"/>
<dbReference type="InterPro" id="IPR000923">
    <property type="entry name" value="BlueCu_1"/>
</dbReference>
<organism evidence="4">
    <name type="scientific">marine metagenome</name>
    <dbReference type="NCBI Taxonomy" id="408172"/>
    <lineage>
        <taxon>unclassified sequences</taxon>
        <taxon>metagenomes</taxon>
        <taxon>ecological metagenomes</taxon>
    </lineage>
</organism>
<dbReference type="SUPFAM" id="SSF49503">
    <property type="entry name" value="Cupredoxins"/>
    <property type="match status" value="1"/>
</dbReference>
<dbReference type="InterPro" id="IPR008972">
    <property type="entry name" value="Cupredoxin"/>
</dbReference>
<evidence type="ECO:0000256" key="2">
    <source>
        <dbReference type="ARBA" id="ARBA00023008"/>
    </source>
</evidence>
<dbReference type="Gene3D" id="2.60.40.420">
    <property type="entry name" value="Cupredoxins - blue copper proteins"/>
    <property type="match status" value="1"/>
</dbReference>
<dbReference type="InterPro" id="IPR052721">
    <property type="entry name" value="ET_Amicyanin"/>
</dbReference>
<evidence type="ECO:0000256" key="1">
    <source>
        <dbReference type="ARBA" id="ARBA00022723"/>
    </source>
</evidence>
<dbReference type="GO" id="GO:0009055">
    <property type="term" value="F:electron transfer activity"/>
    <property type="evidence" value="ECO:0007669"/>
    <property type="project" value="InterPro"/>
</dbReference>
<name>A0A382S1L5_9ZZZZ</name>
<protein>
    <recommendedName>
        <fullName evidence="3">Blue (type 1) copper domain-containing protein</fullName>
    </recommendedName>
</protein>
<keyword evidence="1" id="KW-0479">Metal-binding</keyword>
<dbReference type="EMBL" id="UINC01125698">
    <property type="protein sequence ID" value="SVD03700.1"/>
    <property type="molecule type" value="Genomic_DNA"/>
</dbReference>
<dbReference type="GO" id="GO:0005507">
    <property type="term" value="F:copper ion binding"/>
    <property type="evidence" value="ECO:0007669"/>
    <property type="project" value="InterPro"/>
</dbReference>
<accession>A0A382S1L5</accession>
<reference evidence="4" key="1">
    <citation type="submission" date="2018-05" db="EMBL/GenBank/DDBJ databases">
        <authorList>
            <person name="Lanie J.A."/>
            <person name="Ng W.-L."/>
            <person name="Kazmierczak K.M."/>
            <person name="Andrzejewski T.M."/>
            <person name="Davidsen T.M."/>
            <person name="Wayne K.J."/>
            <person name="Tettelin H."/>
            <person name="Glass J.I."/>
            <person name="Rusch D."/>
            <person name="Podicherti R."/>
            <person name="Tsui H.-C.T."/>
            <person name="Winkler M.E."/>
        </authorList>
    </citation>
    <scope>NUCLEOTIDE SEQUENCE</scope>
</reference>
<evidence type="ECO:0000259" key="3">
    <source>
        <dbReference type="Pfam" id="PF00127"/>
    </source>
</evidence>
<dbReference type="PANTHER" id="PTHR36507:SF1">
    <property type="entry name" value="BLL1555 PROTEIN"/>
    <property type="match status" value="1"/>
</dbReference>
<feature type="domain" description="Blue (type 1) copper" evidence="3">
    <location>
        <begin position="47"/>
        <end position="122"/>
    </location>
</feature>
<gene>
    <name evidence="4" type="ORF">METZ01_LOCUS356554</name>
</gene>
<sequence>GKIVIAKPLEPIDSRISTLPQGSSTLEIINVSRDSAGPDCGIDNSCYEPFAVSVDVRKKVTWKNLDSFSHTVTSGTPEDGPDGVFDSGILANYRYFSHTFYESGIYDYYCILHPWMHGMVAVGEI</sequence>
<dbReference type="Pfam" id="PF00127">
    <property type="entry name" value="Copper-bind"/>
    <property type="match status" value="1"/>
</dbReference>